<evidence type="ECO:0000259" key="9">
    <source>
        <dbReference type="PROSITE" id="PS50928"/>
    </source>
</evidence>
<feature type="transmembrane region" description="Helical" evidence="8">
    <location>
        <begin position="128"/>
        <end position="148"/>
    </location>
</feature>
<evidence type="ECO:0000256" key="2">
    <source>
        <dbReference type="ARBA" id="ARBA00022448"/>
    </source>
</evidence>
<dbReference type="PANTHER" id="PTHR43357:SF4">
    <property type="entry name" value="INNER MEMBRANE ABC TRANSPORTER PERMEASE PROTEIN YDCV"/>
    <property type="match status" value="1"/>
</dbReference>
<sequence length="256" mass="28973">MLKKVYISLGVSVVLFPLFLLLILSFGKQWSYPHIIPKEFSLVHWISVFQLNSTLPITILKSLVISLSVATIVTAVSFFSAKHVSYSVHRKKWLFLAYIPYVCSPVIFAATLQFYFTYTDLSGTMLGIIIAQLFITYPFGVIIFSNFWNDNIKSIEQLSTTLGSSPVQTFQKVVFPLSKSVLLLCFFQVFLISWFEYGLTTLIGVGKVKTLTISVFQYIQEANLFLAALASCLLVIPPMLLLFINKRFVFTNQQIG</sequence>
<accession>A0A504JEW7</accession>
<protein>
    <submittedName>
        <fullName evidence="10">ABC transporter permease subunit</fullName>
    </submittedName>
</protein>
<evidence type="ECO:0000313" key="11">
    <source>
        <dbReference type="Proteomes" id="UP000315540"/>
    </source>
</evidence>
<dbReference type="PANTHER" id="PTHR43357">
    <property type="entry name" value="INNER MEMBRANE ABC TRANSPORTER PERMEASE PROTEIN YDCV"/>
    <property type="match status" value="1"/>
</dbReference>
<evidence type="ECO:0000313" key="10">
    <source>
        <dbReference type="EMBL" id="TPN87242.1"/>
    </source>
</evidence>
<proteinExistence type="predicted"/>
<dbReference type="CDD" id="cd06261">
    <property type="entry name" value="TM_PBP2"/>
    <property type="match status" value="1"/>
</dbReference>
<keyword evidence="3" id="KW-1003">Cell membrane</keyword>
<dbReference type="Proteomes" id="UP000315540">
    <property type="component" value="Unassembled WGS sequence"/>
</dbReference>
<feature type="transmembrane region" description="Helical" evidence="8">
    <location>
        <begin position="93"/>
        <end position="116"/>
    </location>
</feature>
<keyword evidence="6 8" id="KW-1133">Transmembrane helix</keyword>
<evidence type="ECO:0000256" key="7">
    <source>
        <dbReference type="ARBA" id="ARBA00023136"/>
    </source>
</evidence>
<evidence type="ECO:0000256" key="1">
    <source>
        <dbReference type="ARBA" id="ARBA00004429"/>
    </source>
</evidence>
<keyword evidence="4" id="KW-0997">Cell inner membrane</keyword>
<reference evidence="10 11" key="1">
    <citation type="submission" date="2019-06" db="EMBL/GenBank/DDBJ databases">
        <authorList>
            <person name="Meng X."/>
        </authorList>
    </citation>
    <scope>NUCLEOTIDE SEQUENCE [LARGE SCALE GENOMIC DNA]</scope>
    <source>
        <strain evidence="10 11">M625</strain>
    </source>
</reference>
<feature type="transmembrane region" description="Helical" evidence="8">
    <location>
        <begin position="224"/>
        <end position="244"/>
    </location>
</feature>
<evidence type="ECO:0000256" key="5">
    <source>
        <dbReference type="ARBA" id="ARBA00022692"/>
    </source>
</evidence>
<comment type="caution">
    <text evidence="10">The sequence shown here is derived from an EMBL/GenBank/DDBJ whole genome shotgun (WGS) entry which is preliminary data.</text>
</comment>
<dbReference type="GO" id="GO:0055085">
    <property type="term" value="P:transmembrane transport"/>
    <property type="evidence" value="ECO:0007669"/>
    <property type="project" value="InterPro"/>
</dbReference>
<dbReference type="RefSeq" id="WP_140591755.1">
    <property type="nucleotide sequence ID" value="NZ_VFWZ01000002.1"/>
</dbReference>
<evidence type="ECO:0000256" key="8">
    <source>
        <dbReference type="SAM" id="Phobius"/>
    </source>
</evidence>
<dbReference type="OrthoDB" id="1454623at2"/>
<keyword evidence="11" id="KW-1185">Reference proteome</keyword>
<keyword evidence="5 8" id="KW-0812">Transmembrane</keyword>
<evidence type="ECO:0000256" key="4">
    <source>
        <dbReference type="ARBA" id="ARBA00022519"/>
    </source>
</evidence>
<dbReference type="AlphaFoldDB" id="A0A504JEW7"/>
<organism evidence="10 11">
    <name type="scientific">Aquimarina algicola</name>
    <dbReference type="NCBI Taxonomy" id="2589995"/>
    <lineage>
        <taxon>Bacteria</taxon>
        <taxon>Pseudomonadati</taxon>
        <taxon>Bacteroidota</taxon>
        <taxon>Flavobacteriia</taxon>
        <taxon>Flavobacteriales</taxon>
        <taxon>Flavobacteriaceae</taxon>
        <taxon>Aquimarina</taxon>
    </lineage>
</organism>
<feature type="transmembrane region" description="Helical" evidence="8">
    <location>
        <begin position="181"/>
        <end position="204"/>
    </location>
</feature>
<dbReference type="EMBL" id="VFWZ01000002">
    <property type="protein sequence ID" value="TPN87242.1"/>
    <property type="molecule type" value="Genomic_DNA"/>
</dbReference>
<evidence type="ECO:0000256" key="3">
    <source>
        <dbReference type="ARBA" id="ARBA00022475"/>
    </source>
</evidence>
<evidence type="ECO:0000256" key="6">
    <source>
        <dbReference type="ARBA" id="ARBA00022989"/>
    </source>
</evidence>
<keyword evidence="2" id="KW-0813">Transport</keyword>
<feature type="transmembrane region" description="Helical" evidence="8">
    <location>
        <begin position="6"/>
        <end position="27"/>
    </location>
</feature>
<keyword evidence="7 8" id="KW-0472">Membrane</keyword>
<dbReference type="SUPFAM" id="SSF161098">
    <property type="entry name" value="MetI-like"/>
    <property type="match status" value="1"/>
</dbReference>
<name>A0A504JEW7_9FLAO</name>
<feature type="domain" description="ABC transmembrane type-1" evidence="9">
    <location>
        <begin position="59"/>
        <end position="245"/>
    </location>
</feature>
<dbReference type="GO" id="GO:0005886">
    <property type="term" value="C:plasma membrane"/>
    <property type="evidence" value="ECO:0007669"/>
    <property type="project" value="UniProtKB-SubCell"/>
</dbReference>
<dbReference type="InterPro" id="IPR035906">
    <property type="entry name" value="MetI-like_sf"/>
</dbReference>
<gene>
    <name evidence="10" type="ORF">FHK87_06545</name>
</gene>
<dbReference type="PROSITE" id="PS50928">
    <property type="entry name" value="ABC_TM1"/>
    <property type="match status" value="1"/>
</dbReference>
<dbReference type="Gene3D" id="1.10.3720.10">
    <property type="entry name" value="MetI-like"/>
    <property type="match status" value="1"/>
</dbReference>
<dbReference type="InterPro" id="IPR000515">
    <property type="entry name" value="MetI-like"/>
</dbReference>
<feature type="transmembrane region" description="Helical" evidence="8">
    <location>
        <begin position="63"/>
        <end position="81"/>
    </location>
</feature>
<comment type="subcellular location">
    <subcellularLocation>
        <location evidence="1">Cell inner membrane</location>
        <topology evidence="1">Multi-pass membrane protein</topology>
    </subcellularLocation>
</comment>